<evidence type="ECO:0000259" key="8">
    <source>
        <dbReference type="Pfam" id="PF02687"/>
    </source>
</evidence>
<comment type="similarity">
    <text evidence="6">Belongs to the ABC-4 integral membrane protein family.</text>
</comment>
<evidence type="ECO:0000256" key="7">
    <source>
        <dbReference type="SAM" id="Phobius"/>
    </source>
</evidence>
<dbReference type="PANTHER" id="PTHR30572:SF4">
    <property type="entry name" value="ABC TRANSPORTER PERMEASE YTRF"/>
    <property type="match status" value="1"/>
</dbReference>
<evidence type="ECO:0000313" key="10">
    <source>
        <dbReference type="Proteomes" id="UP000682802"/>
    </source>
</evidence>
<dbReference type="Proteomes" id="UP000682802">
    <property type="component" value="Chromosome 2"/>
</dbReference>
<proteinExistence type="inferred from homology"/>
<feature type="transmembrane region" description="Helical" evidence="7">
    <location>
        <begin position="270"/>
        <end position="299"/>
    </location>
</feature>
<keyword evidence="4 7" id="KW-1133">Transmembrane helix</keyword>
<sequence length="396" mass="45642">MLKHLLNILWVRKRKNSLMVIEIGFSFVILFLLFSLLVEKLENYSRDTGFSTENIMILNLDNQNIFEEFKDKAFVDNLYTSLFQAIRSNNEVIDVTEMDYAHPYGNSRNTTRLEFKNGIKFYPTEQRFRPSAVNFLDLNFVKGRAFLTEDAHGSKEPIIVNQLFYERLVPYINQDDSFISEEQEYQIVGVIDNYNFSNDFDDQLDIVIKNASFLSWMKDDHQDKIFIKTKNDPRKIEVQLVNQLEKINPKLKINAGYFDSAQSDKNNNEILPLFLISFVSLFLVINIALGLYGVLWFNITKRKSEIGIRRAMGASTQDIFKQIFSEVALLFIIGILLGSVIAIQFPLLGTFNFSNTEYLMGALLSLGFVLLITIACGYYPSKLATKITPLEALHEL</sequence>
<feature type="transmembrane region" description="Helical" evidence="7">
    <location>
        <begin position="327"/>
        <end position="347"/>
    </location>
</feature>
<evidence type="ECO:0000256" key="2">
    <source>
        <dbReference type="ARBA" id="ARBA00022475"/>
    </source>
</evidence>
<evidence type="ECO:0000256" key="4">
    <source>
        <dbReference type="ARBA" id="ARBA00022989"/>
    </source>
</evidence>
<accession>A0ABX8H3Z8</accession>
<feature type="transmembrane region" description="Helical" evidence="7">
    <location>
        <begin position="359"/>
        <end position="379"/>
    </location>
</feature>
<protein>
    <submittedName>
        <fullName evidence="9">FtsX-like permease family protein</fullName>
    </submittedName>
</protein>
<dbReference type="Pfam" id="PF02687">
    <property type="entry name" value="FtsX"/>
    <property type="match status" value="1"/>
</dbReference>
<dbReference type="RefSeq" id="WP_144075898.1">
    <property type="nucleotide sequence ID" value="NZ_CP076129.1"/>
</dbReference>
<evidence type="ECO:0000256" key="6">
    <source>
        <dbReference type="ARBA" id="ARBA00038076"/>
    </source>
</evidence>
<feature type="transmembrane region" description="Helical" evidence="7">
    <location>
        <begin position="20"/>
        <end position="38"/>
    </location>
</feature>
<organism evidence="9 10">
    <name type="scientific">Flammeovirga kamogawensis</name>
    <dbReference type="NCBI Taxonomy" id="373891"/>
    <lineage>
        <taxon>Bacteria</taxon>
        <taxon>Pseudomonadati</taxon>
        <taxon>Bacteroidota</taxon>
        <taxon>Cytophagia</taxon>
        <taxon>Cytophagales</taxon>
        <taxon>Flammeovirgaceae</taxon>
        <taxon>Flammeovirga</taxon>
    </lineage>
</organism>
<keyword evidence="2" id="KW-1003">Cell membrane</keyword>
<dbReference type="EMBL" id="CP076129">
    <property type="protein sequence ID" value="QWG10292.1"/>
    <property type="molecule type" value="Genomic_DNA"/>
</dbReference>
<evidence type="ECO:0000256" key="3">
    <source>
        <dbReference type="ARBA" id="ARBA00022692"/>
    </source>
</evidence>
<keyword evidence="5 7" id="KW-0472">Membrane</keyword>
<comment type="subcellular location">
    <subcellularLocation>
        <location evidence="1">Cell membrane</location>
        <topology evidence="1">Multi-pass membrane protein</topology>
    </subcellularLocation>
</comment>
<keyword evidence="10" id="KW-1185">Reference proteome</keyword>
<reference evidence="9 10" key="1">
    <citation type="submission" date="2021-05" db="EMBL/GenBank/DDBJ databases">
        <title>Comparative genomic studies on the polysaccharide-degrading batcterial strains of the Flammeovirga genus.</title>
        <authorList>
            <person name="Zewei F."/>
            <person name="Zheng Z."/>
            <person name="Yu L."/>
            <person name="Ruyue G."/>
            <person name="Yanhong M."/>
            <person name="Yuanyuan C."/>
            <person name="Jingyan G."/>
            <person name="Wenjun H."/>
        </authorList>
    </citation>
    <scope>NUCLEOTIDE SEQUENCE [LARGE SCALE GENOMIC DNA]</scope>
    <source>
        <strain evidence="9 10">YS10</strain>
    </source>
</reference>
<dbReference type="InterPro" id="IPR003838">
    <property type="entry name" value="ABC3_permease_C"/>
</dbReference>
<gene>
    <name evidence="9" type="ORF">KM029_21655</name>
</gene>
<keyword evidence="3 7" id="KW-0812">Transmembrane</keyword>
<dbReference type="InterPro" id="IPR050250">
    <property type="entry name" value="Macrolide_Exporter_MacB"/>
</dbReference>
<dbReference type="PANTHER" id="PTHR30572">
    <property type="entry name" value="MEMBRANE COMPONENT OF TRANSPORTER-RELATED"/>
    <property type="match status" value="1"/>
</dbReference>
<name>A0ABX8H3Z8_9BACT</name>
<evidence type="ECO:0000256" key="1">
    <source>
        <dbReference type="ARBA" id="ARBA00004651"/>
    </source>
</evidence>
<evidence type="ECO:0000256" key="5">
    <source>
        <dbReference type="ARBA" id="ARBA00023136"/>
    </source>
</evidence>
<feature type="domain" description="ABC3 transporter permease C-terminal" evidence="8">
    <location>
        <begin position="278"/>
        <end position="389"/>
    </location>
</feature>
<evidence type="ECO:0000313" key="9">
    <source>
        <dbReference type="EMBL" id="QWG10292.1"/>
    </source>
</evidence>